<accession>A0A644UEN4</accession>
<comment type="caution">
    <text evidence="1">The sequence shown here is derived from an EMBL/GenBank/DDBJ whole genome shotgun (WGS) entry which is preliminary data.</text>
</comment>
<reference evidence="1" key="1">
    <citation type="submission" date="2019-08" db="EMBL/GenBank/DDBJ databases">
        <authorList>
            <person name="Kucharzyk K."/>
            <person name="Murdoch R.W."/>
            <person name="Higgins S."/>
            <person name="Loffler F."/>
        </authorList>
    </citation>
    <scope>NUCLEOTIDE SEQUENCE</scope>
</reference>
<protein>
    <recommendedName>
        <fullName evidence="2">GH16 domain-containing protein</fullName>
    </recommendedName>
</protein>
<dbReference type="EMBL" id="VSSQ01000105">
    <property type="protein sequence ID" value="MPL77319.1"/>
    <property type="molecule type" value="Genomic_DNA"/>
</dbReference>
<dbReference type="SUPFAM" id="SSF49899">
    <property type="entry name" value="Concanavalin A-like lectins/glucanases"/>
    <property type="match status" value="1"/>
</dbReference>
<name>A0A644UEN4_9ZZZZ</name>
<evidence type="ECO:0008006" key="2">
    <source>
        <dbReference type="Google" id="ProtNLM"/>
    </source>
</evidence>
<dbReference type="Gene3D" id="2.60.120.200">
    <property type="match status" value="1"/>
</dbReference>
<dbReference type="InterPro" id="IPR013320">
    <property type="entry name" value="ConA-like_dom_sf"/>
</dbReference>
<sequence>MGRQIKLLTLLKLDMYSKTKSISNKYSIVLFLFSTIIIFSSCNKENTIKEFNLDFSNLIIDNKENKLNKDTLSMIMDMSNAITEGIIFPTINQSNDGLLHFKASVENKEKLFYKIYYQNESYKYDLGSEFDNENFYGSWEETDKEFKEVPENGIIEDALRIVGNPRNEKIYYGANPEYKDIEEEIYKGMERIRRDANWLKSIEEKAKANKISVDDQLYRDMCWVMQVDEQNKEFNNRFKRNPRTGAYSFLLVVVNQKALNKIPKEVKNIAINDSINGFTNPYTYFINGKGKNLKGVSTMFAKQTVKLKAVLNAEKGVYVDILSYPNNDFKIYPNNGKVGSSEENYTSSLFQQFFHNVPKTYALKNVPLVKDILDDSYTSDDYLKNKKKYSDTINRIIDHPYISDYPGKTVRADDNGRYISLINPGNKDRMSNPRKESVGVKTRVGFTYGKFRGKIKFPAQLNKSGVWSGITNAFWLIYQSEQEWNKRRICNKDGYVKYSLDDGTKAERTPSSNYSEIDIEIIKTSKYWPEGYQKTPKGYDAFNKDECILACTNWDLACPSPSNFFKGGTHKYKYINKDYTYVRWFDAYRALTSREAIPNNIFHKDYYYYEIEWKPNEIIWRIGESPEKMYIVGYMSDKFTVIPNNQMLTVITQEYHYSEFWPPVVYDQNFLPFPMNDIEGRVYEVVVE</sequence>
<organism evidence="1">
    <name type="scientific">bioreactor metagenome</name>
    <dbReference type="NCBI Taxonomy" id="1076179"/>
    <lineage>
        <taxon>unclassified sequences</taxon>
        <taxon>metagenomes</taxon>
        <taxon>ecological metagenomes</taxon>
    </lineage>
</organism>
<evidence type="ECO:0000313" key="1">
    <source>
        <dbReference type="EMBL" id="MPL77319.1"/>
    </source>
</evidence>
<gene>
    <name evidence="1" type="ORF">SDC9_23174</name>
</gene>
<proteinExistence type="predicted"/>
<dbReference type="AlphaFoldDB" id="A0A644UEN4"/>